<dbReference type="Proteomes" id="UP000789572">
    <property type="component" value="Unassembled WGS sequence"/>
</dbReference>
<protein>
    <submittedName>
        <fullName evidence="1">7749_t:CDS:1</fullName>
    </submittedName>
</protein>
<feature type="non-terminal residue" evidence="1">
    <location>
        <position position="1"/>
    </location>
</feature>
<comment type="caution">
    <text evidence="1">The sequence shown here is derived from an EMBL/GenBank/DDBJ whole genome shotgun (WGS) entry which is preliminary data.</text>
</comment>
<accession>A0A9N9HFS1</accession>
<name>A0A9N9HFS1_9GLOM</name>
<evidence type="ECO:0000313" key="1">
    <source>
        <dbReference type="EMBL" id="CAG8672062.1"/>
    </source>
</evidence>
<gene>
    <name evidence="1" type="ORF">POCULU_LOCUS11025</name>
</gene>
<sequence length="60" mass="7000">ARPKSWSSRGSGVELYQSYSAYANELQSTNHEYVPPVPQLTEYANRYQGRMLRRNNQEYG</sequence>
<reference evidence="1" key="1">
    <citation type="submission" date="2021-06" db="EMBL/GenBank/DDBJ databases">
        <authorList>
            <person name="Kallberg Y."/>
            <person name="Tangrot J."/>
            <person name="Rosling A."/>
        </authorList>
    </citation>
    <scope>NUCLEOTIDE SEQUENCE</scope>
    <source>
        <strain evidence="1">IA702</strain>
    </source>
</reference>
<evidence type="ECO:0000313" key="2">
    <source>
        <dbReference type="Proteomes" id="UP000789572"/>
    </source>
</evidence>
<keyword evidence="2" id="KW-1185">Reference proteome</keyword>
<proteinExistence type="predicted"/>
<organism evidence="1 2">
    <name type="scientific">Paraglomus occultum</name>
    <dbReference type="NCBI Taxonomy" id="144539"/>
    <lineage>
        <taxon>Eukaryota</taxon>
        <taxon>Fungi</taxon>
        <taxon>Fungi incertae sedis</taxon>
        <taxon>Mucoromycota</taxon>
        <taxon>Glomeromycotina</taxon>
        <taxon>Glomeromycetes</taxon>
        <taxon>Paraglomerales</taxon>
        <taxon>Paraglomeraceae</taxon>
        <taxon>Paraglomus</taxon>
    </lineage>
</organism>
<dbReference type="AlphaFoldDB" id="A0A9N9HFS1"/>
<dbReference type="EMBL" id="CAJVPJ010006927">
    <property type="protein sequence ID" value="CAG8672062.1"/>
    <property type="molecule type" value="Genomic_DNA"/>
</dbReference>